<dbReference type="EMBL" id="JAKLMC020000024">
    <property type="protein sequence ID" value="KAK5950815.1"/>
    <property type="molecule type" value="Genomic_DNA"/>
</dbReference>
<sequence>MAFLARAQAVSSTQFPVQDLHQRDTIAPDTQSGFGEDYFYMPCSVRITPGDTSDSLNLDFPENEDCMQECRILDKEKFVMECRTIEPSTGRILDDGTASMTVNDEPTTRNVDLTEEDTALEVATKKMLESNPKCDCTAICSTDEAKSGTSTVARTLSSKCACPEHRVKSGAPHTALALSMLLICTSGSLVCMFLMF</sequence>
<organism evidence="1 2">
    <name type="scientific">Knufia fluminis</name>
    <dbReference type="NCBI Taxonomy" id="191047"/>
    <lineage>
        <taxon>Eukaryota</taxon>
        <taxon>Fungi</taxon>
        <taxon>Dikarya</taxon>
        <taxon>Ascomycota</taxon>
        <taxon>Pezizomycotina</taxon>
        <taxon>Eurotiomycetes</taxon>
        <taxon>Chaetothyriomycetidae</taxon>
        <taxon>Chaetothyriales</taxon>
        <taxon>Trichomeriaceae</taxon>
        <taxon>Knufia</taxon>
    </lineage>
</organism>
<dbReference type="Proteomes" id="UP001316803">
    <property type="component" value="Unassembled WGS sequence"/>
</dbReference>
<evidence type="ECO:0000313" key="1">
    <source>
        <dbReference type="EMBL" id="KAK5950815.1"/>
    </source>
</evidence>
<evidence type="ECO:0000313" key="2">
    <source>
        <dbReference type="Proteomes" id="UP001316803"/>
    </source>
</evidence>
<gene>
    <name evidence="1" type="ORF">OHC33_008198</name>
</gene>
<name>A0AAN8ECD0_9EURO</name>
<accession>A0AAN8ECD0</accession>
<keyword evidence="2" id="KW-1185">Reference proteome</keyword>
<protein>
    <submittedName>
        <fullName evidence="1">Uncharacterized protein</fullName>
    </submittedName>
</protein>
<dbReference type="AlphaFoldDB" id="A0AAN8ECD0"/>
<reference evidence="1 2" key="1">
    <citation type="submission" date="2022-12" db="EMBL/GenBank/DDBJ databases">
        <title>Genomic features and morphological characterization of a novel Knufia sp. strain isolated from spacecraft assembly facility.</title>
        <authorList>
            <person name="Teixeira M."/>
            <person name="Chander A.M."/>
            <person name="Stajich J.E."/>
            <person name="Venkateswaran K."/>
        </authorList>
    </citation>
    <scope>NUCLEOTIDE SEQUENCE [LARGE SCALE GENOMIC DNA]</scope>
    <source>
        <strain evidence="1 2">FJI-L2-BK-P2</strain>
    </source>
</reference>
<proteinExistence type="predicted"/>
<comment type="caution">
    <text evidence="1">The sequence shown here is derived from an EMBL/GenBank/DDBJ whole genome shotgun (WGS) entry which is preliminary data.</text>
</comment>